<feature type="compositionally biased region" description="Basic residues" evidence="1">
    <location>
        <begin position="39"/>
        <end position="51"/>
    </location>
</feature>
<feature type="compositionally biased region" description="Basic and acidic residues" evidence="1">
    <location>
        <begin position="52"/>
        <end position="110"/>
    </location>
</feature>
<feature type="compositionally biased region" description="Basic and acidic residues" evidence="1">
    <location>
        <begin position="225"/>
        <end position="234"/>
    </location>
</feature>
<feature type="compositionally biased region" description="Polar residues" evidence="1">
    <location>
        <begin position="401"/>
        <end position="412"/>
    </location>
</feature>
<feature type="compositionally biased region" description="Basic and acidic residues" evidence="1">
    <location>
        <begin position="135"/>
        <end position="165"/>
    </location>
</feature>
<feature type="compositionally biased region" description="Polar residues" evidence="1">
    <location>
        <begin position="350"/>
        <end position="361"/>
    </location>
</feature>
<keyword evidence="3" id="KW-1185">Reference proteome</keyword>
<dbReference type="AlphaFoldDB" id="A0AB34JKU1"/>
<dbReference type="EMBL" id="JBGBPQ010000007">
    <property type="protein sequence ID" value="KAL1521332.1"/>
    <property type="molecule type" value="Genomic_DNA"/>
</dbReference>
<sequence>MALEASGMASAALMKGKKVIAKDDPPTECASLSVEKHERGKRSRADKRQRKAEKAVEPLSEKKEENTAPEKMEEKPISEKTKKDATSEKVEEKTAPEEMEERAAPEKMDENTSLEMQKSAPVGGTPISPTAVEVPHAENCAKEKRTHEVAQAERRATEAKADHSSKKAKPTTSESVAPSSVPGSENTTKTPPTPSHERLTSAMGTSGGHEDAASAPALETAELEDLLKKDKFEPKAISVTPTPASSETGDESGAKKKKKKNKRERGREKRRREEAAATAPSGTSPTSGTAAGGDQRRNVTSPEKAREQPPVRSESHAAQEGSPVKSPAVIKAVDKPAPEQTPLRGEGISQVDQQMQASSKAKGTPGSAGLPGRTQSDQPAVRQEQQGQLPRNSKHEPAQRLQVQRQEGQVQSKARGVVDVASPPKGSKWNAADVGVFVATAFAERAKRQRTREPQVSCEEFATGLALIAREFSLQQPS</sequence>
<evidence type="ECO:0000313" key="3">
    <source>
        <dbReference type="Proteomes" id="UP001515480"/>
    </source>
</evidence>
<accession>A0AB34JKU1</accession>
<dbReference type="Proteomes" id="UP001515480">
    <property type="component" value="Unassembled WGS sequence"/>
</dbReference>
<feature type="compositionally biased region" description="Basic and acidic residues" evidence="1">
    <location>
        <begin position="303"/>
        <end position="317"/>
    </location>
</feature>
<comment type="caution">
    <text evidence="2">The sequence shown here is derived from an EMBL/GenBank/DDBJ whole genome shotgun (WGS) entry which is preliminary data.</text>
</comment>
<feature type="compositionally biased region" description="Low complexity" evidence="1">
    <location>
        <begin position="276"/>
        <end position="293"/>
    </location>
</feature>
<feature type="compositionally biased region" description="Basic and acidic residues" evidence="1">
    <location>
        <begin position="265"/>
        <end position="275"/>
    </location>
</feature>
<organism evidence="2 3">
    <name type="scientific">Prymnesium parvum</name>
    <name type="common">Toxic golden alga</name>
    <dbReference type="NCBI Taxonomy" id="97485"/>
    <lineage>
        <taxon>Eukaryota</taxon>
        <taxon>Haptista</taxon>
        <taxon>Haptophyta</taxon>
        <taxon>Prymnesiophyceae</taxon>
        <taxon>Prymnesiales</taxon>
        <taxon>Prymnesiaceae</taxon>
        <taxon>Prymnesium</taxon>
    </lineage>
</organism>
<feature type="region of interest" description="Disordered" evidence="1">
    <location>
        <begin position="15"/>
        <end position="429"/>
    </location>
</feature>
<evidence type="ECO:0000313" key="2">
    <source>
        <dbReference type="EMBL" id="KAL1521332.1"/>
    </source>
</evidence>
<protein>
    <submittedName>
        <fullName evidence="2">Uncharacterized protein</fullName>
    </submittedName>
</protein>
<evidence type="ECO:0000256" key="1">
    <source>
        <dbReference type="SAM" id="MobiDB-lite"/>
    </source>
</evidence>
<feature type="compositionally biased region" description="Basic residues" evidence="1">
    <location>
        <begin position="255"/>
        <end position="264"/>
    </location>
</feature>
<feature type="compositionally biased region" description="Polar residues" evidence="1">
    <location>
        <begin position="373"/>
        <end position="391"/>
    </location>
</feature>
<gene>
    <name evidence="2" type="ORF">AB1Y20_020999</name>
</gene>
<name>A0AB34JKU1_PRYPA</name>
<reference evidence="2 3" key="1">
    <citation type="journal article" date="2024" name="Science">
        <title>Giant polyketide synthase enzymes in the biosynthesis of giant marine polyether toxins.</title>
        <authorList>
            <person name="Fallon T.R."/>
            <person name="Shende V.V."/>
            <person name="Wierzbicki I.H."/>
            <person name="Pendleton A.L."/>
            <person name="Watervoot N.F."/>
            <person name="Auber R.P."/>
            <person name="Gonzalez D.J."/>
            <person name="Wisecaver J.H."/>
            <person name="Moore B.S."/>
        </authorList>
    </citation>
    <scope>NUCLEOTIDE SEQUENCE [LARGE SCALE GENOMIC DNA]</scope>
    <source>
        <strain evidence="2 3">12B1</strain>
    </source>
</reference>
<proteinExistence type="predicted"/>
<feature type="compositionally biased region" description="Polar residues" evidence="1">
    <location>
        <begin position="170"/>
        <end position="190"/>
    </location>
</feature>